<organism evidence="1 2">
    <name type="scientific">Chryseosolibacter indicus</name>
    <dbReference type="NCBI Taxonomy" id="2782351"/>
    <lineage>
        <taxon>Bacteria</taxon>
        <taxon>Pseudomonadati</taxon>
        <taxon>Bacteroidota</taxon>
        <taxon>Cytophagia</taxon>
        <taxon>Cytophagales</taxon>
        <taxon>Chryseotaleaceae</taxon>
        <taxon>Chryseosolibacter</taxon>
    </lineage>
</organism>
<dbReference type="InterPro" id="IPR042184">
    <property type="entry name" value="YqeY/Aim41_N"/>
</dbReference>
<dbReference type="Pfam" id="PF09424">
    <property type="entry name" value="YqeY"/>
    <property type="match status" value="1"/>
</dbReference>
<gene>
    <name evidence="1" type="ORF">KK060_22110</name>
</gene>
<dbReference type="InterPro" id="IPR019004">
    <property type="entry name" value="YqeY/Aim41"/>
</dbReference>
<dbReference type="Proteomes" id="UP000772618">
    <property type="component" value="Unassembled WGS sequence"/>
</dbReference>
<reference evidence="1 2" key="1">
    <citation type="submission" date="2021-05" db="EMBL/GenBank/DDBJ databases">
        <title>A Polyphasic approach of four new species of the genus Ohtaekwangia: Ohtaekwangia histidinii sp. nov., Ohtaekwangia cretensis sp. nov., Ohtaekwangia indiensis sp. nov., Ohtaekwangia reichenbachii sp. nov. from diverse environment.</title>
        <authorList>
            <person name="Octaviana S."/>
        </authorList>
    </citation>
    <scope>NUCLEOTIDE SEQUENCE [LARGE SCALE GENOMIC DNA]</scope>
    <source>
        <strain evidence="1 2">PWU20</strain>
    </source>
</reference>
<proteinExistence type="predicted"/>
<dbReference type="PANTHER" id="PTHR28055:SF1">
    <property type="entry name" value="ALTERED INHERITANCE OF MITOCHONDRIA PROTEIN 41, MITOCHONDRIAL"/>
    <property type="match status" value="1"/>
</dbReference>
<protein>
    <submittedName>
        <fullName evidence="1">GatB/YqeY domain-containing protein</fullName>
    </submittedName>
</protein>
<dbReference type="InterPro" id="IPR023168">
    <property type="entry name" value="GatB_Yqey_C_2"/>
</dbReference>
<comment type="caution">
    <text evidence="1">The sequence shown here is derived from an EMBL/GenBank/DDBJ whole genome shotgun (WGS) entry which is preliminary data.</text>
</comment>
<name>A0ABS5VX58_9BACT</name>
<dbReference type="InterPro" id="IPR003789">
    <property type="entry name" value="Asn/Gln_tRNA_amidoTrase-B-like"/>
</dbReference>
<dbReference type="RefSeq" id="WP_254156621.1">
    <property type="nucleotide sequence ID" value="NZ_JAHESD010000078.1"/>
</dbReference>
<evidence type="ECO:0000313" key="2">
    <source>
        <dbReference type="Proteomes" id="UP000772618"/>
    </source>
</evidence>
<sequence length="150" mass="16600">MSLRQQIDNDIKKAMLSKNKEELDALRSIKSMILLAETEKGGSGDITSDAESKLLMKAAKQRKESAEIFQQQNRPDLAEKELGQLEIINRYLPKQLSEEDLRKAVQTIIEESGAKGSQDMGKVMGLATKKLAGQADGKVISELVKKMLTP</sequence>
<dbReference type="SUPFAM" id="SSF89095">
    <property type="entry name" value="GatB/YqeY motif"/>
    <property type="match status" value="1"/>
</dbReference>
<dbReference type="Gene3D" id="1.10.10.410">
    <property type="match status" value="1"/>
</dbReference>
<dbReference type="Gene3D" id="1.10.1510.10">
    <property type="entry name" value="Uncharacterised protein YqeY/AIM41 PF09424, N-terminal domain"/>
    <property type="match status" value="1"/>
</dbReference>
<dbReference type="PANTHER" id="PTHR28055">
    <property type="entry name" value="ALTERED INHERITANCE OF MITOCHONDRIA PROTEIN 41, MITOCHONDRIAL"/>
    <property type="match status" value="1"/>
</dbReference>
<keyword evidence="2" id="KW-1185">Reference proteome</keyword>
<dbReference type="EMBL" id="JAHESD010000078">
    <property type="protein sequence ID" value="MBT1706002.1"/>
    <property type="molecule type" value="Genomic_DNA"/>
</dbReference>
<accession>A0ABS5VX58</accession>
<evidence type="ECO:0000313" key="1">
    <source>
        <dbReference type="EMBL" id="MBT1706002.1"/>
    </source>
</evidence>